<dbReference type="SMART" id="SM00859">
    <property type="entry name" value="Semialdhyde_dh"/>
    <property type="match status" value="1"/>
</dbReference>
<dbReference type="InterPro" id="IPR023013">
    <property type="entry name" value="AGPR_AS"/>
</dbReference>
<dbReference type="HAMAP" id="MF_00150">
    <property type="entry name" value="ArgC_type1"/>
    <property type="match status" value="1"/>
</dbReference>
<dbReference type="SUPFAM" id="SSF55347">
    <property type="entry name" value="Glyceraldehyde-3-phosphate dehydrogenase-like, C-terminal domain"/>
    <property type="match status" value="1"/>
</dbReference>
<dbReference type="Proteomes" id="UP001501337">
    <property type="component" value="Unassembled WGS sequence"/>
</dbReference>
<dbReference type="InterPro" id="IPR036291">
    <property type="entry name" value="NAD(P)-bd_dom_sf"/>
</dbReference>
<dbReference type="SUPFAM" id="SSF51735">
    <property type="entry name" value="NAD(P)-binding Rossmann-fold domains"/>
    <property type="match status" value="1"/>
</dbReference>
<comment type="caution">
    <text evidence="8">The sequence shown here is derived from an EMBL/GenBank/DDBJ whole genome shotgun (WGS) entry which is preliminary data.</text>
</comment>
<dbReference type="PROSITE" id="PS01224">
    <property type="entry name" value="ARGC"/>
    <property type="match status" value="1"/>
</dbReference>
<keyword evidence="9" id="KW-1185">Reference proteome</keyword>
<organism evidence="8 9">
    <name type="scientific">Allohahella marinimesophila</name>
    <dbReference type="NCBI Taxonomy" id="1054972"/>
    <lineage>
        <taxon>Bacteria</taxon>
        <taxon>Pseudomonadati</taxon>
        <taxon>Pseudomonadota</taxon>
        <taxon>Gammaproteobacteria</taxon>
        <taxon>Oceanospirillales</taxon>
        <taxon>Hahellaceae</taxon>
        <taxon>Allohahella</taxon>
    </lineage>
</organism>
<comment type="pathway">
    <text evidence="5">Amino-acid biosynthesis; L-arginine biosynthesis; N(2)-acetyl-L-ornithine from L-glutamate: step 3/4.</text>
</comment>
<feature type="active site" evidence="5 6">
    <location>
        <position position="151"/>
    </location>
</feature>
<dbReference type="InterPro" id="IPR000534">
    <property type="entry name" value="Semialdehyde_DH_NAD-bd"/>
</dbReference>
<dbReference type="InterPro" id="IPR050085">
    <property type="entry name" value="AGPR"/>
</dbReference>
<dbReference type="NCBIfam" id="TIGR01850">
    <property type="entry name" value="argC"/>
    <property type="match status" value="1"/>
</dbReference>
<keyword evidence="3 5" id="KW-0521">NADP</keyword>
<dbReference type="RefSeq" id="WP_344805425.1">
    <property type="nucleotide sequence ID" value="NZ_BAABBO010000009.1"/>
</dbReference>
<evidence type="ECO:0000256" key="1">
    <source>
        <dbReference type="ARBA" id="ARBA00022571"/>
    </source>
</evidence>
<dbReference type="Gene3D" id="3.30.360.10">
    <property type="entry name" value="Dihydrodipicolinate Reductase, domain 2"/>
    <property type="match status" value="1"/>
</dbReference>
<dbReference type="EC" id="1.2.1.38" evidence="5"/>
<dbReference type="InterPro" id="IPR058924">
    <property type="entry name" value="AGPR_dimerisation_dom"/>
</dbReference>
<comment type="catalytic activity">
    <reaction evidence="5">
        <text>N-acetyl-L-glutamate 5-semialdehyde + phosphate + NADP(+) = N-acetyl-L-glutamyl 5-phosphate + NADPH + H(+)</text>
        <dbReference type="Rhea" id="RHEA:21588"/>
        <dbReference type="ChEBI" id="CHEBI:15378"/>
        <dbReference type="ChEBI" id="CHEBI:29123"/>
        <dbReference type="ChEBI" id="CHEBI:43474"/>
        <dbReference type="ChEBI" id="CHEBI:57783"/>
        <dbReference type="ChEBI" id="CHEBI:57936"/>
        <dbReference type="ChEBI" id="CHEBI:58349"/>
        <dbReference type="EC" id="1.2.1.38"/>
    </reaction>
</comment>
<reference evidence="9" key="1">
    <citation type="journal article" date="2019" name="Int. J. Syst. Evol. Microbiol.">
        <title>The Global Catalogue of Microorganisms (GCM) 10K type strain sequencing project: providing services to taxonomists for standard genome sequencing and annotation.</title>
        <authorList>
            <consortium name="The Broad Institute Genomics Platform"/>
            <consortium name="The Broad Institute Genome Sequencing Center for Infectious Disease"/>
            <person name="Wu L."/>
            <person name="Ma J."/>
        </authorList>
    </citation>
    <scope>NUCLEOTIDE SEQUENCE [LARGE SCALE GENOMIC DNA]</scope>
    <source>
        <strain evidence="9">JCM 17555</strain>
    </source>
</reference>
<dbReference type="PANTHER" id="PTHR32338">
    <property type="entry name" value="N-ACETYL-GAMMA-GLUTAMYL-PHOSPHATE REDUCTASE, CHLOROPLASTIC-RELATED-RELATED"/>
    <property type="match status" value="1"/>
</dbReference>
<evidence type="ECO:0000256" key="6">
    <source>
        <dbReference type="PROSITE-ProRule" id="PRU10010"/>
    </source>
</evidence>
<accession>A0ABP7P5E2</accession>
<dbReference type="CDD" id="cd23934">
    <property type="entry name" value="AGPR_1_C"/>
    <property type="match status" value="1"/>
</dbReference>
<comment type="similarity">
    <text evidence="5">Belongs to the NAGSA dehydrogenase family. Type 1 subfamily.</text>
</comment>
<dbReference type="EMBL" id="BAABBO010000009">
    <property type="protein sequence ID" value="GAA3959973.1"/>
    <property type="molecule type" value="Genomic_DNA"/>
</dbReference>
<evidence type="ECO:0000313" key="9">
    <source>
        <dbReference type="Proteomes" id="UP001501337"/>
    </source>
</evidence>
<gene>
    <name evidence="5 8" type="primary">argC</name>
    <name evidence="8" type="ORF">GCM10022278_17660</name>
</gene>
<protein>
    <recommendedName>
        <fullName evidence="5">N-acetyl-gamma-glutamyl-phosphate reductase</fullName>
        <shortName evidence="5">AGPR</shortName>
        <ecNumber evidence="5">1.2.1.38</ecNumber>
    </recommendedName>
    <alternativeName>
        <fullName evidence="5">N-acetyl-glutamate semialdehyde dehydrogenase</fullName>
        <shortName evidence="5">NAGSA dehydrogenase</shortName>
    </alternativeName>
</protein>
<evidence type="ECO:0000259" key="7">
    <source>
        <dbReference type="SMART" id="SM00859"/>
    </source>
</evidence>
<dbReference type="InterPro" id="IPR000706">
    <property type="entry name" value="AGPR_type-1"/>
</dbReference>
<proteinExistence type="inferred from homology"/>
<keyword evidence="2 5" id="KW-0028">Amino-acid biosynthesis</keyword>
<comment type="function">
    <text evidence="5">Catalyzes the NADPH-dependent reduction of N-acetyl-5-glutamyl phosphate to yield N-acetyl-L-glutamate 5-semialdehyde.</text>
</comment>
<evidence type="ECO:0000256" key="3">
    <source>
        <dbReference type="ARBA" id="ARBA00022857"/>
    </source>
</evidence>
<evidence type="ECO:0000313" key="8">
    <source>
        <dbReference type="EMBL" id="GAA3959973.1"/>
    </source>
</evidence>
<evidence type="ECO:0000256" key="2">
    <source>
        <dbReference type="ARBA" id="ARBA00022605"/>
    </source>
</evidence>
<name>A0ABP7P5E2_9GAMM</name>
<comment type="subcellular location">
    <subcellularLocation>
        <location evidence="5">Cytoplasm</location>
    </subcellularLocation>
</comment>
<keyword evidence="1 5" id="KW-0055">Arginine biosynthesis</keyword>
<evidence type="ECO:0000256" key="5">
    <source>
        <dbReference type="HAMAP-Rule" id="MF_00150"/>
    </source>
</evidence>
<dbReference type="CDD" id="cd17895">
    <property type="entry name" value="AGPR_1_N"/>
    <property type="match status" value="1"/>
</dbReference>
<sequence length="361" mass="38375">MKRSKVGIVGGTGYTGAELLRLLLVHPHVEVAAITSRSEAGQKVGDYFPSLRGRTDLAFSDPESGDLDQCEIVFFATPHTVAASQVGALLAKGIRVIDLSADFRLADKDQWEQWYKVTHPAPGLFGEAVYGLPEVHREAIASARLVACPGCYPTAILLGLLPLLDQDFVDLTSIIADAKSGVSGAGRAAAVGTLLCETSENFKTYAANGHRHLPELIQHATSSAGGRPLGLTFVPHLVPMMRGMEATLYIRRAPSGTSESGNDAGDPLSPQAVHDLFSRYFESEPFVDVLPLGQHPETRSVKGTNICRIGIFRQPGDGPIIISSVIDNVVKGASGQAVQNMNLMLGLPEIAGLDYTALLPG</sequence>
<keyword evidence="5" id="KW-0963">Cytoplasm</keyword>
<evidence type="ECO:0000256" key="4">
    <source>
        <dbReference type="ARBA" id="ARBA00023002"/>
    </source>
</evidence>
<dbReference type="Pfam" id="PF01118">
    <property type="entry name" value="Semialdhyde_dh"/>
    <property type="match status" value="1"/>
</dbReference>
<dbReference type="Pfam" id="PF22698">
    <property type="entry name" value="Semialdhyde_dhC_1"/>
    <property type="match status" value="1"/>
</dbReference>
<dbReference type="PANTHER" id="PTHR32338:SF10">
    <property type="entry name" value="N-ACETYL-GAMMA-GLUTAMYL-PHOSPHATE REDUCTASE, CHLOROPLASTIC-RELATED"/>
    <property type="match status" value="1"/>
</dbReference>
<dbReference type="Gene3D" id="3.40.50.720">
    <property type="entry name" value="NAD(P)-binding Rossmann-like Domain"/>
    <property type="match status" value="1"/>
</dbReference>
<feature type="domain" description="Semialdehyde dehydrogenase NAD-binding" evidence="7">
    <location>
        <begin position="5"/>
        <end position="143"/>
    </location>
</feature>
<keyword evidence="4 5" id="KW-0560">Oxidoreductase</keyword>